<dbReference type="Pfam" id="PF13505">
    <property type="entry name" value="OMP_b-brl"/>
    <property type="match status" value="1"/>
</dbReference>
<keyword evidence="9" id="KW-0998">Cell outer membrane</keyword>
<gene>
    <name evidence="13" type="primary">cadF</name>
    <name evidence="13" type="ORF">CSUIS_0422</name>
</gene>
<dbReference type="CDD" id="cd07185">
    <property type="entry name" value="OmpA_C-like"/>
    <property type="match status" value="1"/>
</dbReference>
<dbReference type="RefSeq" id="WP_086296912.1">
    <property type="nucleotide sequence ID" value="NZ_CP018789.1"/>
</dbReference>
<protein>
    <submittedName>
        <fullName evidence="13">Outer membrane fibronectin-binding protein</fullName>
    </submittedName>
</protein>
<dbReference type="KEGG" id="camy:CSUIS_0422"/>
<dbReference type="SUPFAM" id="SSF56925">
    <property type="entry name" value="OMPA-like"/>
    <property type="match status" value="1"/>
</dbReference>
<comment type="subcellular location">
    <subcellularLocation>
        <location evidence="1">Cell outer membrane</location>
        <topology evidence="1">Multi-pass membrane protein</topology>
    </subcellularLocation>
</comment>
<evidence type="ECO:0000256" key="1">
    <source>
        <dbReference type="ARBA" id="ARBA00004571"/>
    </source>
</evidence>
<dbReference type="InterPro" id="IPR027385">
    <property type="entry name" value="Beta-barrel_OMP"/>
</dbReference>
<dbReference type="STRING" id="1660073.CSUIS_0422"/>
<dbReference type="InterPro" id="IPR028974">
    <property type="entry name" value="TSP_type-3_rpt"/>
</dbReference>
<dbReference type="GO" id="GO:0015288">
    <property type="term" value="F:porin activity"/>
    <property type="evidence" value="ECO:0007669"/>
    <property type="project" value="UniProtKB-KW"/>
</dbReference>
<evidence type="ECO:0000256" key="7">
    <source>
        <dbReference type="ARBA" id="ARBA00023114"/>
    </source>
</evidence>
<dbReference type="Gene3D" id="2.40.160.20">
    <property type="match status" value="1"/>
</dbReference>
<dbReference type="InterPro" id="IPR011250">
    <property type="entry name" value="OMP/PagP_B-barrel"/>
</dbReference>
<evidence type="ECO:0000259" key="12">
    <source>
        <dbReference type="PROSITE" id="PS51123"/>
    </source>
</evidence>
<keyword evidence="4" id="KW-0812">Transmembrane</keyword>
<dbReference type="Pfam" id="PF00691">
    <property type="entry name" value="OmpA"/>
    <property type="match status" value="1"/>
</dbReference>
<name>A0A1X9SVP5_9BACT</name>
<dbReference type="PANTHER" id="PTHR30329:SF21">
    <property type="entry name" value="LIPOPROTEIN YIAD-RELATED"/>
    <property type="match status" value="1"/>
</dbReference>
<keyword evidence="3" id="KW-1134">Transmembrane beta strand</keyword>
<evidence type="ECO:0000256" key="10">
    <source>
        <dbReference type="PROSITE-ProRule" id="PRU00473"/>
    </source>
</evidence>
<dbReference type="GO" id="GO:0005509">
    <property type="term" value="F:calcium ion binding"/>
    <property type="evidence" value="ECO:0007669"/>
    <property type="project" value="InterPro"/>
</dbReference>
<keyword evidence="2" id="KW-0813">Transport</keyword>
<reference evidence="14" key="1">
    <citation type="journal article" date="2017" name="Genome Biol. Evol.">
        <title>Comparative Genomic Analysis Identifies a Campylobacter Clade Deficient in Selenium Metabolism.</title>
        <authorList>
            <person name="Miller W.G."/>
            <person name="Yee E."/>
            <person name="Lopes B.S."/>
            <person name="Chapman M.H."/>
            <person name="Huynh S."/>
            <person name="Bono J.L."/>
            <person name="Parker C.T."/>
            <person name="Strachan N.J.C."/>
            <person name="Forbes K.J."/>
        </authorList>
    </citation>
    <scope>NUCLEOTIDE SEQUENCE [LARGE SCALE GENOMIC DNA]</scope>
    <source>
        <strain evidence="14">RM6137</strain>
    </source>
</reference>
<keyword evidence="6" id="KW-0406">Ion transport</keyword>
<dbReference type="PROSITE" id="PS51123">
    <property type="entry name" value="OMPA_2"/>
    <property type="match status" value="1"/>
</dbReference>
<dbReference type="GO" id="GO:0046930">
    <property type="term" value="C:pore complex"/>
    <property type="evidence" value="ECO:0007669"/>
    <property type="project" value="UniProtKB-KW"/>
</dbReference>
<dbReference type="GO" id="GO:0009279">
    <property type="term" value="C:cell outer membrane"/>
    <property type="evidence" value="ECO:0007669"/>
    <property type="project" value="UniProtKB-SubCell"/>
</dbReference>
<evidence type="ECO:0000256" key="5">
    <source>
        <dbReference type="ARBA" id="ARBA00022729"/>
    </source>
</evidence>
<dbReference type="InterPro" id="IPR006664">
    <property type="entry name" value="OMP_bac"/>
</dbReference>
<accession>A0A1X9SVP5</accession>
<evidence type="ECO:0000256" key="8">
    <source>
        <dbReference type="ARBA" id="ARBA00023136"/>
    </source>
</evidence>
<evidence type="ECO:0000313" key="13">
    <source>
        <dbReference type="EMBL" id="ARR00263.1"/>
    </source>
</evidence>
<feature type="domain" description="OmpA-like" evidence="12">
    <location>
        <begin position="221"/>
        <end position="338"/>
    </location>
</feature>
<dbReference type="InterPro" id="IPR006690">
    <property type="entry name" value="OMPA-like_CS"/>
</dbReference>
<keyword evidence="5" id="KW-0732">Signal</keyword>
<organism evidence="13 14">
    <name type="scientific">Campylobacter porcelli</name>
    <dbReference type="NCBI Taxonomy" id="1660073"/>
    <lineage>
        <taxon>Bacteria</taxon>
        <taxon>Pseudomonadati</taxon>
        <taxon>Campylobacterota</taxon>
        <taxon>Epsilonproteobacteria</taxon>
        <taxon>Campylobacterales</taxon>
        <taxon>Campylobacteraceae</taxon>
        <taxon>Campylobacter</taxon>
    </lineage>
</organism>
<dbReference type="PRINTS" id="PR01023">
    <property type="entry name" value="NAFLGMOTY"/>
</dbReference>
<feature type="region of interest" description="Disordered" evidence="11">
    <location>
        <begin position="183"/>
        <end position="205"/>
    </location>
</feature>
<evidence type="ECO:0000256" key="2">
    <source>
        <dbReference type="ARBA" id="ARBA00022448"/>
    </source>
</evidence>
<dbReference type="SUPFAM" id="SSF103088">
    <property type="entry name" value="OmpA-like"/>
    <property type="match status" value="1"/>
</dbReference>
<sequence>MKKIVLALCAASALFATDKYELTIVGGYAHPEGTQGIDDQKLIGLRLGRNLDLSWLSQIELGFDYTPKATFEDQNGKAVGYDTRIARYFVNLVKDFVLTDRFSIYALAGAGYQDLSREANDAGDDGFGQAGLGFKFKVVDNFSLKLEARDAINFKDGDNTFLYTLGFASSFGSSSKAEPIATPVAPTQPNLVDGDDDNDGVLNSKDRCPNTPAGAVVDENGCEKVIRLNLNLHANFASDSATLTPEYIAKIDEVAKVLNANQEYKVILEGHTDSTGSQEYNQKLSERRANAVAAELIKMGVSKDRIQTIGYGELSPIATNKTKEGRAQNRRVDAKFRN</sequence>
<dbReference type="GO" id="GO:0006811">
    <property type="term" value="P:monoatomic ion transport"/>
    <property type="evidence" value="ECO:0007669"/>
    <property type="project" value="UniProtKB-KW"/>
</dbReference>
<evidence type="ECO:0000256" key="6">
    <source>
        <dbReference type="ARBA" id="ARBA00023065"/>
    </source>
</evidence>
<evidence type="ECO:0000313" key="14">
    <source>
        <dbReference type="Proteomes" id="UP000194260"/>
    </source>
</evidence>
<proteinExistence type="predicted"/>
<dbReference type="PANTHER" id="PTHR30329">
    <property type="entry name" value="STATOR ELEMENT OF FLAGELLAR MOTOR COMPLEX"/>
    <property type="match status" value="1"/>
</dbReference>
<evidence type="ECO:0000256" key="4">
    <source>
        <dbReference type="ARBA" id="ARBA00022692"/>
    </source>
</evidence>
<dbReference type="SUPFAM" id="SSF103647">
    <property type="entry name" value="TSP type-3 repeat"/>
    <property type="match status" value="1"/>
</dbReference>
<evidence type="ECO:0000256" key="9">
    <source>
        <dbReference type="ARBA" id="ARBA00023237"/>
    </source>
</evidence>
<keyword evidence="7" id="KW-0626">Porin</keyword>
<evidence type="ECO:0000256" key="11">
    <source>
        <dbReference type="SAM" id="MobiDB-lite"/>
    </source>
</evidence>
<evidence type="ECO:0000256" key="3">
    <source>
        <dbReference type="ARBA" id="ARBA00022452"/>
    </source>
</evidence>
<dbReference type="InterPro" id="IPR006665">
    <property type="entry name" value="OmpA-like"/>
</dbReference>
<keyword evidence="8 10" id="KW-0472">Membrane</keyword>
<dbReference type="EMBL" id="CP018789">
    <property type="protein sequence ID" value="ARR00263.1"/>
    <property type="molecule type" value="Genomic_DNA"/>
</dbReference>
<dbReference type="Gene3D" id="3.30.1330.60">
    <property type="entry name" value="OmpA-like domain"/>
    <property type="match status" value="1"/>
</dbReference>
<dbReference type="PRINTS" id="PR01021">
    <property type="entry name" value="OMPADOMAIN"/>
</dbReference>
<dbReference type="InterPro" id="IPR050330">
    <property type="entry name" value="Bact_OuterMem_StrucFunc"/>
</dbReference>
<dbReference type="AlphaFoldDB" id="A0A1X9SVP5"/>
<dbReference type="PROSITE" id="PS01068">
    <property type="entry name" value="OMPA_1"/>
    <property type="match status" value="1"/>
</dbReference>
<dbReference type="InterPro" id="IPR036737">
    <property type="entry name" value="OmpA-like_sf"/>
</dbReference>
<dbReference type="Proteomes" id="UP000194260">
    <property type="component" value="Chromosome"/>
</dbReference>